<dbReference type="NCBIfam" id="TIGR01726">
    <property type="entry name" value="HEQRo_perm_3TM"/>
    <property type="match status" value="1"/>
</dbReference>
<proteinExistence type="inferred from homology"/>
<evidence type="ECO:0000313" key="13">
    <source>
        <dbReference type="Proteomes" id="UP000051884"/>
    </source>
</evidence>
<dbReference type="Gene3D" id="1.10.3720.10">
    <property type="entry name" value="MetI-like"/>
    <property type="match status" value="1"/>
</dbReference>
<evidence type="ECO:0000256" key="9">
    <source>
        <dbReference type="RuleBase" id="RU363032"/>
    </source>
</evidence>
<feature type="domain" description="ABC transmembrane type-1" evidence="11">
    <location>
        <begin position="313"/>
        <end position="500"/>
    </location>
</feature>
<keyword evidence="5 9" id="KW-0812">Transmembrane</keyword>
<keyword evidence="6" id="KW-0029">Amino-acid transport</keyword>
<comment type="caution">
    <text evidence="12">The sequence shown here is derived from an EMBL/GenBank/DDBJ whole genome shotgun (WGS) entry which is preliminary data.</text>
</comment>
<evidence type="ECO:0000259" key="11">
    <source>
        <dbReference type="PROSITE" id="PS50928"/>
    </source>
</evidence>
<feature type="transmembrane region" description="Helical" evidence="9">
    <location>
        <begin position="478"/>
        <end position="500"/>
    </location>
</feature>
<evidence type="ECO:0000256" key="5">
    <source>
        <dbReference type="ARBA" id="ARBA00022692"/>
    </source>
</evidence>
<comment type="subcellular location">
    <subcellularLocation>
        <location evidence="1 9">Cell membrane</location>
        <topology evidence="1 9">Multi-pass membrane protein</topology>
    </subcellularLocation>
</comment>
<dbReference type="InterPro" id="IPR001638">
    <property type="entry name" value="Solute-binding_3/MltF_N"/>
</dbReference>
<accession>A0ABR5Q5E7</accession>
<keyword evidence="13" id="KW-1185">Reference proteome</keyword>
<evidence type="ECO:0000313" key="12">
    <source>
        <dbReference type="EMBL" id="KRO09435.1"/>
    </source>
</evidence>
<feature type="chain" id="PRO_5046461243" evidence="10">
    <location>
        <begin position="35"/>
        <end position="515"/>
    </location>
</feature>
<dbReference type="Pfam" id="PF00497">
    <property type="entry name" value="SBP_bac_3"/>
    <property type="match status" value="1"/>
</dbReference>
<evidence type="ECO:0000256" key="2">
    <source>
        <dbReference type="ARBA" id="ARBA00010072"/>
    </source>
</evidence>
<evidence type="ECO:0000256" key="10">
    <source>
        <dbReference type="SAM" id="SignalP"/>
    </source>
</evidence>
<keyword evidence="8 9" id="KW-0472">Membrane</keyword>
<evidence type="ECO:0000256" key="8">
    <source>
        <dbReference type="ARBA" id="ARBA00023136"/>
    </source>
</evidence>
<dbReference type="InterPro" id="IPR043429">
    <property type="entry name" value="ArtM/GltK/GlnP/TcyL/YhdX-like"/>
</dbReference>
<feature type="transmembrane region" description="Helical" evidence="9">
    <location>
        <begin position="366"/>
        <end position="388"/>
    </location>
</feature>
<dbReference type="Gene3D" id="3.40.190.10">
    <property type="entry name" value="Periplasmic binding protein-like II"/>
    <property type="match status" value="2"/>
</dbReference>
<dbReference type="PANTHER" id="PTHR30614:SF20">
    <property type="entry name" value="GLUTAMINE TRANSPORT SYSTEM PERMEASE PROTEIN GLNP"/>
    <property type="match status" value="1"/>
</dbReference>
<dbReference type="PANTHER" id="PTHR30614">
    <property type="entry name" value="MEMBRANE COMPONENT OF AMINO ACID ABC TRANSPORTER"/>
    <property type="match status" value="1"/>
</dbReference>
<evidence type="ECO:0000256" key="7">
    <source>
        <dbReference type="ARBA" id="ARBA00022989"/>
    </source>
</evidence>
<dbReference type="SUPFAM" id="SSF161098">
    <property type="entry name" value="MetI-like"/>
    <property type="match status" value="1"/>
</dbReference>
<evidence type="ECO:0000256" key="4">
    <source>
        <dbReference type="ARBA" id="ARBA00022475"/>
    </source>
</evidence>
<keyword evidence="4" id="KW-1003">Cell membrane</keyword>
<dbReference type="InterPro" id="IPR000515">
    <property type="entry name" value="MetI-like"/>
</dbReference>
<reference evidence="12 13" key="1">
    <citation type="journal article" date="2015" name="Genome Announc.">
        <title>Expanding the biotechnology potential of lactobacilli through comparative genomics of 213 strains and associated genera.</title>
        <authorList>
            <person name="Sun Z."/>
            <person name="Harris H.M."/>
            <person name="McCann A."/>
            <person name="Guo C."/>
            <person name="Argimon S."/>
            <person name="Zhang W."/>
            <person name="Yang X."/>
            <person name="Jeffery I.B."/>
            <person name="Cooney J.C."/>
            <person name="Kagawa T.F."/>
            <person name="Liu W."/>
            <person name="Song Y."/>
            <person name="Salvetti E."/>
            <person name="Wrobel A."/>
            <person name="Rasinkangas P."/>
            <person name="Parkhill J."/>
            <person name="Rea M.C."/>
            <person name="O'Sullivan O."/>
            <person name="Ritari J."/>
            <person name="Douillard F.P."/>
            <person name="Paul Ross R."/>
            <person name="Yang R."/>
            <person name="Briner A.E."/>
            <person name="Felis G.E."/>
            <person name="de Vos W.M."/>
            <person name="Barrangou R."/>
            <person name="Klaenhammer T.R."/>
            <person name="Caufield P.W."/>
            <person name="Cui Y."/>
            <person name="Zhang H."/>
            <person name="O'Toole P.W."/>
        </authorList>
    </citation>
    <scope>NUCLEOTIDE SEQUENCE [LARGE SCALE GENOMIC DNA]</scope>
    <source>
        <strain evidence="12 13">DSM 26202</strain>
    </source>
</reference>
<feature type="transmembrane region" description="Helical" evidence="9">
    <location>
        <begin position="315"/>
        <end position="336"/>
    </location>
</feature>
<dbReference type="SUPFAM" id="SSF53850">
    <property type="entry name" value="Periplasmic binding protein-like II"/>
    <property type="match status" value="1"/>
</dbReference>
<evidence type="ECO:0000256" key="3">
    <source>
        <dbReference type="ARBA" id="ARBA00022448"/>
    </source>
</evidence>
<feature type="signal peptide" evidence="10">
    <location>
        <begin position="1"/>
        <end position="34"/>
    </location>
</feature>
<dbReference type="Pfam" id="PF00528">
    <property type="entry name" value="BPD_transp_1"/>
    <property type="match status" value="1"/>
</dbReference>
<dbReference type="Proteomes" id="UP000051884">
    <property type="component" value="Unassembled WGS sequence"/>
</dbReference>
<comment type="similarity">
    <text evidence="2">Belongs to the binding-protein-dependent transport system permease family. HisMQ subfamily.</text>
</comment>
<dbReference type="InterPro" id="IPR010065">
    <property type="entry name" value="AA_ABC_transptr_permease_3TM"/>
</dbReference>
<keyword evidence="7 9" id="KW-1133">Transmembrane helix</keyword>
<evidence type="ECO:0000256" key="6">
    <source>
        <dbReference type="ARBA" id="ARBA00022970"/>
    </source>
</evidence>
<dbReference type="EMBL" id="JQCH01000016">
    <property type="protein sequence ID" value="KRO09435.1"/>
    <property type="molecule type" value="Genomic_DNA"/>
</dbReference>
<dbReference type="CDD" id="cd06261">
    <property type="entry name" value="TM_PBP2"/>
    <property type="match status" value="1"/>
</dbReference>
<evidence type="ECO:0000256" key="1">
    <source>
        <dbReference type="ARBA" id="ARBA00004651"/>
    </source>
</evidence>
<name>A0ABR5Q5E7_9LACO</name>
<dbReference type="SMART" id="SM00062">
    <property type="entry name" value="PBPb"/>
    <property type="match status" value="1"/>
</dbReference>
<keyword evidence="10" id="KW-0732">Signal</keyword>
<dbReference type="InterPro" id="IPR035906">
    <property type="entry name" value="MetI-like_sf"/>
</dbReference>
<dbReference type="PROSITE" id="PS50928">
    <property type="entry name" value="ABC_TM1"/>
    <property type="match status" value="1"/>
</dbReference>
<keyword evidence="3 9" id="KW-0813">Transport</keyword>
<organism evidence="12 13">
    <name type="scientific">Paucilactobacillus hokkaidonensis</name>
    <dbReference type="NCBI Taxonomy" id="1193095"/>
    <lineage>
        <taxon>Bacteria</taxon>
        <taxon>Bacillati</taxon>
        <taxon>Bacillota</taxon>
        <taxon>Bacilli</taxon>
        <taxon>Lactobacillales</taxon>
        <taxon>Lactobacillaceae</taxon>
        <taxon>Paucilactobacillus</taxon>
    </lineage>
</organism>
<protein>
    <submittedName>
        <fullName evidence="12">ABC-type amino acid transport system, permease and periplasmic component</fullName>
    </submittedName>
</protein>
<gene>
    <name evidence="12" type="ORF">IV59_GL000648</name>
</gene>
<sequence length="515" mass="55882">MEEVKMIKKVLKGLTLALLSVLLVLPILSGSANAATNESNSSSQASSSSSSAITTGQEDSLAKIKQKGEIVLGTSPDYPPYEFMAKGKVVGMDVEIAKKIAKDMGVKLVIKKMSFDSLLVALQTGKVDMVISGVNPTAKRAKSVDFSKSYYKAGQYILVNKADKGVYKDMTSFSGKTLGAQTGSLPYNIAKKQAKNAKVKGMEQVSDLVIALKTHKVDGVVLDQPTAEAYAKNDSSIVAKDGKFKLGSSETSDVVALAKGSTSLRTQVNKSIDSIKSQNLVEKKYLKTAGSYMKVNTANTSMWHYWKYFATGVEYTIGVSAVSVVAGFILGILLAFMRLSKLRILKWLGTAYVEFVRGTPLMVQILFVYFGLGVIVNIPALLSGIIAVSLNSGAYVCEVIRGGIISIDKGQKEAARSLGMNAHDTMYSVVLPQAIRNIWPALGNEFVSLIKETSIVSIIGVSDMIYQLKIVQADTYRGVIPIFITMVLYFILTFTISRILRHYEIKMNKKVDTLV</sequence>